<dbReference type="Gene3D" id="3.40.50.1820">
    <property type="entry name" value="alpha/beta hydrolase"/>
    <property type="match status" value="1"/>
</dbReference>
<comment type="caution">
    <text evidence="2">The sequence shown here is derived from an EMBL/GenBank/DDBJ whole genome shotgun (WGS) entry which is preliminary data.</text>
</comment>
<keyword evidence="3" id="KW-1185">Reference proteome</keyword>
<evidence type="ECO:0000259" key="1">
    <source>
        <dbReference type="Pfam" id="PF00326"/>
    </source>
</evidence>
<dbReference type="RefSeq" id="WP_141289689.1">
    <property type="nucleotide sequence ID" value="NZ_BAAAEW010000006.1"/>
</dbReference>
<protein>
    <recommendedName>
        <fullName evidence="1">Peptidase S9 prolyl oligopeptidase catalytic domain-containing protein</fullName>
    </recommendedName>
</protein>
<name>A0ABP3V121_9BURK</name>
<reference evidence="3" key="1">
    <citation type="journal article" date="2019" name="Int. J. Syst. Evol. Microbiol.">
        <title>The Global Catalogue of Microorganisms (GCM) 10K type strain sequencing project: providing services to taxonomists for standard genome sequencing and annotation.</title>
        <authorList>
            <consortium name="The Broad Institute Genomics Platform"/>
            <consortium name="The Broad Institute Genome Sequencing Center for Infectious Disease"/>
            <person name="Wu L."/>
            <person name="Ma J."/>
        </authorList>
    </citation>
    <scope>NUCLEOTIDE SEQUENCE [LARGE SCALE GENOMIC DNA]</scope>
    <source>
        <strain evidence="3">JCM 15503</strain>
    </source>
</reference>
<proteinExistence type="predicted"/>
<feature type="domain" description="Peptidase S9 prolyl oligopeptidase catalytic" evidence="1">
    <location>
        <begin position="127"/>
        <end position="265"/>
    </location>
</feature>
<dbReference type="SUPFAM" id="SSF53474">
    <property type="entry name" value="alpha/beta-Hydrolases"/>
    <property type="match status" value="1"/>
</dbReference>
<dbReference type="EMBL" id="BAAAEW010000006">
    <property type="protein sequence ID" value="GAA0746317.1"/>
    <property type="molecule type" value="Genomic_DNA"/>
</dbReference>
<sequence length="351" mass="38528">MIFIKGRVKFIGFLTLTCVAAVVMGGWKVYTHRLKTSQQTLWDDHSAVKWGVEFVKVGIDSSFDGNSQPAYFLAAAGGPKPLLVSLHTWSGSYDQRDPLATLAYKAGWNYVHPHLRGPNMNKDACLSDKVIADVDDAIGYAMQQGSVDEHNVFVIGVSGGGYIALGSYLKTRATVKAFLAWAPISDLSAWYRESSGQKSRYAADILNCTSDGRSFDKALAQQRSPMYWDVKPNPATLLEIYAGIEDGYSGSVPITHSIQFFNRMANALGSTDSQVSQADTIRLLSRSVSRSGVWNMAAPSIGGRQVFYRRETGPVSLTIFQGGHEMLADYAFFRMQELAGERSPELPMGLH</sequence>
<organism evidence="2 3">
    <name type="scientific">Ideonella azotifigens</name>
    <dbReference type="NCBI Taxonomy" id="513160"/>
    <lineage>
        <taxon>Bacteria</taxon>
        <taxon>Pseudomonadati</taxon>
        <taxon>Pseudomonadota</taxon>
        <taxon>Betaproteobacteria</taxon>
        <taxon>Burkholderiales</taxon>
        <taxon>Sphaerotilaceae</taxon>
        <taxon>Ideonella</taxon>
    </lineage>
</organism>
<gene>
    <name evidence="2" type="ORF">GCM10009107_13660</name>
</gene>
<dbReference type="Pfam" id="PF00326">
    <property type="entry name" value="Peptidase_S9"/>
    <property type="match status" value="1"/>
</dbReference>
<accession>A0ABP3V121</accession>
<dbReference type="Proteomes" id="UP001500279">
    <property type="component" value="Unassembled WGS sequence"/>
</dbReference>
<dbReference type="InterPro" id="IPR029058">
    <property type="entry name" value="AB_hydrolase_fold"/>
</dbReference>
<dbReference type="InterPro" id="IPR001375">
    <property type="entry name" value="Peptidase_S9_cat"/>
</dbReference>
<evidence type="ECO:0000313" key="3">
    <source>
        <dbReference type="Proteomes" id="UP001500279"/>
    </source>
</evidence>
<evidence type="ECO:0000313" key="2">
    <source>
        <dbReference type="EMBL" id="GAA0746317.1"/>
    </source>
</evidence>